<sequence length="252" mass="27007">MLGDMNSIFISGAANGIGKAIALRFLESGWLVGAYDIAPVEYDHPNLVSGYLDVTDAKSWDDALADFVTHTGGLITVVVNNAGIIAAGNLSDISPDQVTSQVQVNCAGVTLGAQAAKRYLRAGSTVVNLASASAIYGQPGIAVYSASKFYVVGLTEALNLEWRTDRIRVVAIWPLWVKTALSDNDAASIKRLGVRITPEQVADTVWQATHPKSRWHRGKVHYGVSAVDKVFYIARKLSPVRVARTVTRLVAG</sequence>
<dbReference type="Proteomes" id="UP000035199">
    <property type="component" value="Chromosome"/>
</dbReference>
<dbReference type="InterPro" id="IPR002347">
    <property type="entry name" value="SDR_fam"/>
</dbReference>
<dbReference type="PRINTS" id="PR00081">
    <property type="entry name" value="GDHRDH"/>
</dbReference>
<dbReference type="STRING" id="571915.CMUST_01545"/>
<evidence type="ECO:0000313" key="4">
    <source>
        <dbReference type="EMBL" id="AKK04658.1"/>
    </source>
</evidence>
<reference evidence="4 5" key="1">
    <citation type="journal article" date="2015" name="Genome Announc.">
        <title>Complete Genome Sequence of the Type Strain Corynebacterium mustelae DSM 45274, Isolated from Various Tissues of a Male Ferret with Lethal Sepsis.</title>
        <authorList>
            <person name="Ruckert C."/>
            <person name="Eimer J."/>
            <person name="Winkler A."/>
            <person name="Tauch A."/>
        </authorList>
    </citation>
    <scope>NUCLEOTIDE SEQUENCE [LARGE SCALE GENOMIC DNA]</scope>
    <source>
        <strain evidence="4 5">DSM 45274</strain>
    </source>
</reference>
<keyword evidence="2" id="KW-0560">Oxidoreductase</keyword>
<evidence type="ECO:0008006" key="6">
    <source>
        <dbReference type="Google" id="ProtNLM"/>
    </source>
</evidence>
<dbReference type="PANTHER" id="PTHR43391:SF82">
    <property type="entry name" value="OXIDOREDUCTASE SADH-RELATED"/>
    <property type="match status" value="1"/>
</dbReference>
<evidence type="ECO:0000256" key="1">
    <source>
        <dbReference type="ARBA" id="ARBA00006484"/>
    </source>
</evidence>
<proteinExistence type="inferred from homology"/>
<organism evidence="4 5">
    <name type="scientific">Corynebacterium mustelae</name>
    <dbReference type="NCBI Taxonomy" id="571915"/>
    <lineage>
        <taxon>Bacteria</taxon>
        <taxon>Bacillati</taxon>
        <taxon>Actinomycetota</taxon>
        <taxon>Actinomycetes</taxon>
        <taxon>Mycobacteriales</taxon>
        <taxon>Corynebacteriaceae</taxon>
        <taxon>Corynebacterium</taxon>
    </lineage>
</organism>
<evidence type="ECO:0000313" key="5">
    <source>
        <dbReference type="Proteomes" id="UP000035199"/>
    </source>
</evidence>
<protein>
    <recommendedName>
        <fullName evidence="6">Short-chain alcohol dehydrogenase</fullName>
    </recommendedName>
</protein>
<dbReference type="KEGG" id="cmv:CMUST_01545"/>
<evidence type="ECO:0000256" key="3">
    <source>
        <dbReference type="RuleBase" id="RU000363"/>
    </source>
</evidence>
<dbReference type="Gene3D" id="3.40.50.720">
    <property type="entry name" value="NAD(P)-binding Rossmann-like Domain"/>
    <property type="match status" value="1"/>
</dbReference>
<dbReference type="NCBIfam" id="NF006123">
    <property type="entry name" value="PRK08267.1"/>
    <property type="match status" value="1"/>
</dbReference>
<keyword evidence="5" id="KW-1185">Reference proteome</keyword>
<dbReference type="GO" id="GO:0016491">
    <property type="term" value="F:oxidoreductase activity"/>
    <property type="evidence" value="ECO:0007669"/>
    <property type="project" value="UniProtKB-KW"/>
</dbReference>
<dbReference type="PATRIC" id="fig|571915.4.peg.321"/>
<reference evidence="5" key="2">
    <citation type="submission" date="2015-05" db="EMBL/GenBank/DDBJ databases">
        <title>Complete genome sequence of Corynebacterium mustelae DSM 45274, isolated from various tissues of a male ferret with lethal sepsis.</title>
        <authorList>
            <person name="Ruckert C."/>
            <person name="Albersmeier A."/>
            <person name="Winkler A."/>
            <person name="Tauch A."/>
        </authorList>
    </citation>
    <scope>NUCLEOTIDE SEQUENCE [LARGE SCALE GENOMIC DNA]</scope>
    <source>
        <strain evidence="5">DSM 45274</strain>
    </source>
</reference>
<dbReference type="Pfam" id="PF00106">
    <property type="entry name" value="adh_short"/>
    <property type="match status" value="1"/>
</dbReference>
<name>A0A0G3GYQ2_9CORY</name>
<evidence type="ECO:0000256" key="2">
    <source>
        <dbReference type="ARBA" id="ARBA00023002"/>
    </source>
</evidence>
<dbReference type="InterPro" id="IPR036291">
    <property type="entry name" value="NAD(P)-bd_dom_sf"/>
</dbReference>
<dbReference type="PANTHER" id="PTHR43391">
    <property type="entry name" value="RETINOL DEHYDROGENASE-RELATED"/>
    <property type="match status" value="1"/>
</dbReference>
<comment type="similarity">
    <text evidence="1 3">Belongs to the short-chain dehydrogenases/reductases (SDR) family.</text>
</comment>
<dbReference type="SUPFAM" id="SSF51735">
    <property type="entry name" value="NAD(P)-binding Rossmann-fold domains"/>
    <property type="match status" value="1"/>
</dbReference>
<dbReference type="EMBL" id="CP011542">
    <property type="protein sequence ID" value="AKK04658.1"/>
    <property type="molecule type" value="Genomic_DNA"/>
</dbReference>
<accession>A0A0G3GYQ2</accession>
<gene>
    <name evidence="4" type="ORF">CMUST_01545</name>
</gene>
<dbReference type="PRINTS" id="PR00080">
    <property type="entry name" value="SDRFAMILY"/>
</dbReference>
<dbReference type="AlphaFoldDB" id="A0A0G3GYQ2"/>